<keyword evidence="1" id="KW-0472">Membrane</keyword>
<comment type="caution">
    <text evidence="2">The sequence shown here is derived from an EMBL/GenBank/DDBJ whole genome shotgun (WGS) entry which is preliminary data.</text>
</comment>
<keyword evidence="1" id="KW-1133">Transmembrane helix</keyword>
<name>A0A8J2Z9L1_9PROT</name>
<dbReference type="InterPro" id="IPR009305">
    <property type="entry name" value="Mpo1-like"/>
</dbReference>
<evidence type="ECO:0000313" key="2">
    <source>
        <dbReference type="EMBL" id="GGG22563.1"/>
    </source>
</evidence>
<dbReference type="PANTHER" id="PTHR34205">
    <property type="entry name" value="TRANSMEMBRANE PROTEIN"/>
    <property type="match status" value="1"/>
</dbReference>
<dbReference type="PANTHER" id="PTHR34205:SF2">
    <property type="entry name" value="DUF962 DOMAIN-CONTAINING PROTEIN"/>
    <property type="match status" value="1"/>
</dbReference>
<evidence type="ECO:0000313" key="3">
    <source>
        <dbReference type="Proteomes" id="UP000597507"/>
    </source>
</evidence>
<reference evidence="2 3" key="1">
    <citation type="journal article" date="2014" name="Int. J. Syst. Evol. Microbiol.">
        <title>Complete genome sequence of Corynebacterium casei LMG S-19264T (=DSM 44701T), isolated from a smear-ripened cheese.</title>
        <authorList>
            <consortium name="US DOE Joint Genome Institute (JGI-PGF)"/>
            <person name="Walter F."/>
            <person name="Albersmeier A."/>
            <person name="Kalinowski J."/>
            <person name="Ruckert C."/>
        </authorList>
    </citation>
    <scope>NUCLEOTIDE SEQUENCE [LARGE SCALE GENOMIC DNA]</scope>
    <source>
        <strain evidence="2 3">CGMCC 1.16330</strain>
    </source>
</reference>
<dbReference type="AlphaFoldDB" id="A0A8J2Z9L1"/>
<dbReference type="RefSeq" id="WP_188898747.1">
    <property type="nucleotide sequence ID" value="NZ_BMKS01000002.1"/>
</dbReference>
<dbReference type="Pfam" id="PF06127">
    <property type="entry name" value="Mpo1-like"/>
    <property type="match status" value="1"/>
</dbReference>
<feature type="transmembrane region" description="Helical" evidence="1">
    <location>
        <begin position="30"/>
        <end position="48"/>
    </location>
</feature>
<evidence type="ECO:0000256" key="1">
    <source>
        <dbReference type="SAM" id="Phobius"/>
    </source>
</evidence>
<proteinExistence type="predicted"/>
<feature type="transmembrane region" description="Helical" evidence="1">
    <location>
        <begin position="54"/>
        <end position="73"/>
    </location>
</feature>
<protein>
    <recommendedName>
        <fullName evidence="4">DUF962 domain-containing protein</fullName>
    </recommendedName>
</protein>
<sequence>MADAAEPRIATYAEFWPYYLREHAQPATRLVHVVGTVAGVLLLLWALILGPLWLLLLVPVVGYGLAWGSHFAIERNRPATFTYPLWSLWSDLRMAALFLTGRLEPELRRAGLGIASAGGGTGA</sequence>
<gene>
    <name evidence="2" type="ORF">GCM10010964_08380</name>
</gene>
<evidence type="ECO:0008006" key="4">
    <source>
        <dbReference type="Google" id="ProtNLM"/>
    </source>
</evidence>
<organism evidence="2 3">
    <name type="scientific">Caldovatus sediminis</name>
    <dbReference type="NCBI Taxonomy" id="2041189"/>
    <lineage>
        <taxon>Bacteria</taxon>
        <taxon>Pseudomonadati</taxon>
        <taxon>Pseudomonadota</taxon>
        <taxon>Alphaproteobacteria</taxon>
        <taxon>Acetobacterales</taxon>
        <taxon>Roseomonadaceae</taxon>
        <taxon>Caldovatus</taxon>
    </lineage>
</organism>
<keyword evidence="1" id="KW-0812">Transmembrane</keyword>
<dbReference type="Proteomes" id="UP000597507">
    <property type="component" value="Unassembled WGS sequence"/>
</dbReference>
<keyword evidence="3" id="KW-1185">Reference proteome</keyword>
<accession>A0A8J2Z9L1</accession>
<dbReference type="EMBL" id="BMKS01000002">
    <property type="protein sequence ID" value="GGG22563.1"/>
    <property type="molecule type" value="Genomic_DNA"/>
</dbReference>